<evidence type="ECO:0000313" key="2">
    <source>
        <dbReference type="EMBL" id="TWG08606.1"/>
    </source>
</evidence>
<sequence length="38" mass="4181">MLWVMARHDPLTSRNVGESSSESAARGAESETLSDFRV</sequence>
<name>A0A561VAG4_9PSEU</name>
<accession>A0A561VAG4</accession>
<dbReference type="AlphaFoldDB" id="A0A561VAG4"/>
<feature type="region of interest" description="Disordered" evidence="1">
    <location>
        <begin position="1"/>
        <end position="38"/>
    </location>
</feature>
<dbReference type="Proteomes" id="UP000316184">
    <property type="component" value="Unassembled WGS sequence"/>
</dbReference>
<comment type="caution">
    <text evidence="2">The sequence shown here is derived from an EMBL/GenBank/DDBJ whole genome shotgun (WGS) entry which is preliminary data.</text>
</comment>
<gene>
    <name evidence="2" type="ORF">FHU35_111225</name>
</gene>
<evidence type="ECO:0000256" key="1">
    <source>
        <dbReference type="SAM" id="MobiDB-lite"/>
    </source>
</evidence>
<reference evidence="2 3" key="1">
    <citation type="submission" date="2019-06" db="EMBL/GenBank/DDBJ databases">
        <title>Sequencing the genomes of 1000 actinobacteria strains.</title>
        <authorList>
            <person name="Klenk H.-P."/>
        </authorList>
    </citation>
    <scope>NUCLEOTIDE SEQUENCE [LARGE SCALE GENOMIC DNA]</scope>
    <source>
        <strain evidence="2 3">DSM 46699</strain>
    </source>
</reference>
<evidence type="ECO:0000313" key="3">
    <source>
        <dbReference type="Proteomes" id="UP000316184"/>
    </source>
</evidence>
<proteinExistence type="predicted"/>
<protein>
    <submittedName>
        <fullName evidence="2">Uncharacterized protein</fullName>
    </submittedName>
</protein>
<keyword evidence="3" id="KW-1185">Reference proteome</keyword>
<feature type="compositionally biased region" description="Basic and acidic residues" evidence="1">
    <location>
        <begin position="1"/>
        <end position="11"/>
    </location>
</feature>
<dbReference type="EMBL" id="VIWX01000001">
    <property type="protein sequence ID" value="TWG08606.1"/>
    <property type="molecule type" value="Genomic_DNA"/>
</dbReference>
<organism evidence="2 3">
    <name type="scientific">Saccharopolyspora dendranthemae</name>
    <dbReference type="NCBI Taxonomy" id="1181886"/>
    <lineage>
        <taxon>Bacteria</taxon>
        <taxon>Bacillati</taxon>
        <taxon>Actinomycetota</taxon>
        <taxon>Actinomycetes</taxon>
        <taxon>Pseudonocardiales</taxon>
        <taxon>Pseudonocardiaceae</taxon>
        <taxon>Saccharopolyspora</taxon>
    </lineage>
</organism>
<feature type="compositionally biased region" description="Low complexity" evidence="1">
    <location>
        <begin position="17"/>
        <end position="31"/>
    </location>
</feature>